<dbReference type="AlphaFoldDB" id="T0C9Q7"/>
<accession>T0C9Q7</accession>
<name>T0C9Q7_ALIAG</name>
<dbReference type="eggNOG" id="COG2427">
    <property type="taxonomic scope" value="Bacteria"/>
</dbReference>
<dbReference type="EMBL" id="CP080467">
    <property type="protein sequence ID" value="UNO50137.1"/>
    <property type="molecule type" value="Genomic_DNA"/>
</dbReference>
<dbReference type="Pfam" id="PF07849">
    <property type="entry name" value="DUF1641"/>
    <property type="match status" value="1"/>
</dbReference>
<dbReference type="Proteomes" id="UP000829401">
    <property type="component" value="Chromosome"/>
</dbReference>
<protein>
    <submittedName>
        <fullName evidence="1">DUF1641 domain-containing protein</fullName>
    </submittedName>
</protein>
<organism evidence="1 2">
    <name type="scientific">Alicyclobacillus acidoterrestris (strain ATCC 49025 / DSM 3922 / CIP 106132 / NCIMB 13137 / GD3B)</name>
    <dbReference type="NCBI Taxonomy" id="1356854"/>
    <lineage>
        <taxon>Bacteria</taxon>
        <taxon>Bacillati</taxon>
        <taxon>Bacillota</taxon>
        <taxon>Bacilli</taxon>
        <taxon>Bacillales</taxon>
        <taxon>Alicyclobacillaceae</taxon>
        <taxon>Alicyclobacillus</taxon>
    </lineage>
</organism>
<dbReference type="PANTHER" id="PTHR38433">
    <property type="match status" value="1"/>
</dbReference>
<dbReference type="PANTHER" id="PTHR38433:SF1">
    <property type="entry name" value="DUF1641 DOMAIN-CONTAINING PROTEIN"/>
    <property type="match status" value="1"/>
</dbReference>
<dbReference type="RefSeq" id="WP_021294968.1">
    <property type="nucleotide sequence ID" value="NZ_AURB01000025.1"/>
</dbReference>
<evidence type="ECO:0000313" key="1">
    <source>
        <dbReference type="EMBL" id="UNO50137.1"/>
    </source>
</evidence>
<dbReference type="KEGG" id="aaco:K1I37_06565"/>
<accession>A0A9E7D0T4</accession>
<dbReference type="InterPro" id="IPR012440">
    <property type="entry name" value="DUF1641"/>
</dbReference>
<reference evidence="2" key="1">
    <citation type="journal article" date="2022" name="G3 (Bethesda)">
        <title>Unveiling the complete genome sequence of Alicyclobacillus acidoterrestris DSM 3922T, a taint-producing strain.</title>
        <authorList>
            <person name="Leonardo I.C."/>
            <person name="Barreto Crespo M.T."/>
            <person name="Gaspar F.B."/>
        </authorList>
    </citation>
    <scope>NUCLEOTIDE SEQUENCE [LARGE SCALE GENOMIC DNA]</scope>
    <source>
        <strain evidence="2">DSM 3922</strain>
    </source>
</reference>
<sequence>MAQAIRRVAQHEVTPEQVFYEAQMSIEDELVESKDAVIQILKLARRLHETEFLNMATALLEQGTDVLEIVVNQAGKPQYAKGLKNMMGLVQMLGVLDVSSLSGVVQALTNTTERAENGDIEPVRGPIKLLGAMRDPDVGLALGFAFDFLRSLGAQLRVQGHAVQNSPSAADEGGHH</sequence>
<proteinExistence type="predicted"/>
<dbReference type="OrthoDB" id="2377081at2"/>
<dbReference type="STRING" id="1356854.N007_19065"/>
<gene>
    <name evidence="1" type="ORF">K1I37_06565</name>
</gene>
<evidence type="ECO:0000313" key="2">
    <source>
        <dbReference type="Proteomes" id="UP000829401"/>
    </source>
</evidence>
<keyword evidence="2" id="KW-1185">Reference proteome</keyword>